<dbReference type="PANTHER" id="PTHR48107:SF7">
    <property type="entry name" value="RE15974P"/>
    <property type="match status" value="1"/>
</dbReference>
<keyword evidence="4" id="KW-1185">Reference proteome</keyword>
<organism evidence="3 4">
    <name type="scientific">Cellulomonas chengniuliangii</name>
    <dbReference type="NCBI Taxonomy" id="2968084"/>
    <lineage>
        <taxon>Bacteria</taxon>
        <taxon>Bacillati</taxon>
        <taxon>Actinomycetota</taxon>
        <taxon>Actinomycetes</taxon>
        <taxon>Micrococcales</taxon>
        <taxon>Cellulomonadaceae</taxon>
        <taxon>Cellulomonas</taxon>
    </lineage>
</organism>
<dbReference type="SUPFAM" id="SSF51735">
    <property type="entry name" value="NAD(P)-binding Rossmann-fold domains"/>
    <property type="match status" value="1"/>
</dbReference>
<gene>
    <name evidence="3" type="ORF">NP064_10020</name>
</gene>
<dbReference type="NCBIfam" id="NF009389">
    <property type="entry name" value="PRK12748.1"/>
    <property type="match status" value="1"/>
</dbReference>
<dbReference type="InterPro" id="IPR036291">
    <property type="entry name" value="NAD(P)-bd_dom_sf"/>
</dbReference>
<dbReference type="RefSeq" id="WP_227569810.1">
    <property type="nucleotide sequence ID" value="NZ_CP101988.1"/>
</dbReference>
<evidence type="ECO:0000313" key="3">
    <source>
        <dbReference type="EMBL" id="UUI74158.1"/>
    </source>
</evidence>
<dbReference type="Gene3D" id="3.40.50.720">
    <property type="entry name" value="NAD(P)-binding Rossmann-like Domain"/>
    <property type="match status" value="1"/>
</dbReference>
<dbReference type="Pfam" id="PF13561">
    <property type="entry name" value="adh_short_C2"/>
    <property type="match status" value="1"/>
</dbReference>
<comment type="similarity">
    <text evidence="1">Belongs to the short-chain dehydrogenases/reductases (SDR) family.</text>
</comment>
<dbReference type="CDD" id="cd05233">
    <property type="entry name" value="SDR_c"/>
    <property type="match status" value="1"/>
</dbReference>
<evidence type="ECO:0000313" key="4">
    <source>
        <dbReference type="Proteomes" id="UP001316189"/>
    </source>
</evidence>
<dbReference type="PANTHER" id="PTHR48107">
    <property type="entry name" value="NADPH-DEPENDENT ALDEHYDE REDUCTASE-LIKE PROTEIN, CHLOROPLASTIC-RELATED"/>
    <property type="match status" value="1"/>
</dbReference>
<sequence length="270" mass="28277">MTRTTTPTAAGTASFDFRGRVYLVTGASRRVGIGAGIARQLAAAGADLVLQSWSPHDAGQPWGEDSEGPASIAAECEAMGATVTQIAADFADPLAPAQVMQQAVSAHGHVDGVVANHARGMAGTLETIDAAELDLSFAVNARATALLVKEFAAQHDGRPGGRVVLFTSGQHRGGMPAELPYVLSKGAIQQMTASLAAHLAPRLITVNCVNPGPTDTGWADEAGERWVRERMPQGRWGRPDDAANLVLWLLSDQAQWVCGQTIDSEGGFSR</sequence>
<dbReference type="Proteomes" id="UP001316189">
    <property type="component" value="Chromosome"/>
</dbReference>
<evidence type="ECO:0000256" key="2">
    <source>
        <dbReference type="ARBA" id="ARBA00023002"/>
    </source>
</evidence>
<dbReference type="InterPro" id="IPR002347">
    <property type="entry name" value="SDR_fam"/>
</dbReference>
<accession>A0ABY5KWD4</accession>
<reference evidence="3 4" key="1">
    <citation type="submission" date="2022-07" db="EMBL/GenBank/DDBJ databases">
        <title>Novel species in genus cellulomonas.</title>
        <authorList>
            <person name="Ye L."/>
        </authorList>
    </citation>
    <scope>NUCLEOTIDE SEQUENCE [LARGE SCALE GENOMIC DNA]</scope>
    <source>
        <strain evidence="4">zg-Y338</strain>
    </source>
</reference>
<evidence type="ECO:0000256" key="1">
    <source>
        <dbReference type="ARBA" id="ARBA00006484"/>
    </source>
</evidence>
<name>A0ABY5KWD4_9CELL</name>
<keyword evidence="2" id="KW-0560">Oxidoreductase</keyword>
<protein>
    <submittedName>
        <fullName evidence="3">SDR family oxidoreductase</fullName>
    </submittedName>
</protein>
<dbReference type="EMBL" id="CP101988">
    <property type="protein sequence ID" value="UUI74158.1"/>
    <property type="molecule type" value="Genomic_DNA"/>
</dbReference>
<proteinExistence type="inferred from homology"/>
<dbReference type="PRINTS" id="PR00081">
    <property type="entry name" value="GDHRDH"/>
</dbReference>